<proteinExistence type="predicted"/>
<sequence>MRILIREKLGDMPKAQLLHFQHEADALTHVWRTLRAHREAEWPQLLDLSLHRIDGSEVGFDELRFWADFRDEG</sequence>
<organism evidence="1 2">
    <name type="scientific">Phenylobacterium koreense</name>
    <dbReference type="NCBI Taxonomy" id="266125"/>
    <lineage>
        <taxon>Bacteria</taxon>
        <taxon>Pseudomonadati</taxon>
        <taxon>Pseudomonadota</taxon>
        <taxon>Alphaproteobacteria</taxon>
        <taxon>Caulobacterales</taxon>
        <taxon>Caulobacteraceae</taxon>
        <taxon>Phenylobacterium</taxon>
    </lineage>
</organism>
<accession>A0ABV2EGM9</accession>
<comment type="caution">
    <text evidence="1">The sequence shown here is derived from an EMBL/GenBank/DDBJ whole genome shotgun (WGS) entry which is preliminary data.</text>
</comment>
<name>A0ABV2EGM9_9CAUL</name>
<reference evidence="1 2" key="1">
    <citation type="submission" date="2024-06" db="EMBL/GenBank/DDBJ databases">
        <title>Genomic Encyclopedia of Type Strains, Phase IV (KMG-IV): sequencing the most valuable type-strain genomes for metagenomic binning, comparative biology and taxonomic classification.</title>
        <authorList>
            <person name="Goeker M."/>
        </authorList>
    </citation>
    <scope>NUCLEOTIDE SEQUENCE [LARGE SCALE GENOMIC DNA]</scope>
    <source>
        <strain evidence="1 2">DSM 17809</strain>
    </source>
</reference>
<dbReference type="Proteomes" id="UP001549110">
    <property type="component" value="Unassembled WGS sequence"/>
</dbReference>
<gene>
    <name evidence="1" type="ORF">ABID41_001283</name>
</gene>
<evidence type="ECO:0000313" key="2">
    <source>
        <dbReference type="Proteomes" id="UP001549110"/>
    </source>
</evidence>
<dbReference type="RefSeq" id="WP_354297324.1">
    <property type="nucleotide sequence ID" value="NZ_JBEPLU010000001.1"/>
</dbReference>
<keyword evidence="2" id="KW-1185">Reference proteome</keyword>
<dbReference type="EMBL" id="JBEPLU010000001">
    <property type="protein sequence ID" value="MET3526188.1"/>
    <property type="molecule type" value="Genomic_DNA"/>
</dbReference>
<protein>
    <submittedName>
        <fullName evidence="1">Uncharacterized protein</fullName>
    </submittedName>
</protein>
<evidence type="ECO:0000313" key="1">
    <source>
        <dbReference type="EMBL" id="MET3526188.1"/>
    </source>
</evidence>